<evidence type="ECO:0000259" key="5">
    <source>
        <dbReference type="Pfam" id="PF04357"/>
    </source>
</evidence>
<sequence length="1579" mass="162380">MAQEDDEGTRLERLIENALSGDGMDVTVRGFRGALSSQATMERLTIADDQGIWLTLENAELDWSRLALLRGRLQVDELSAERLELARLPASGSAAPAPEASGGSFALPDLPVSVNVGRFAIETVELGAPVIGEEVTLNVEGTAQLADGEGNVELAVVRQNGPTDALNFTGSYANDSRELLVDLVLEEGSGGLLTTKMGLPGAPPIRLAVQGEGVVDDFTADLTLATDGEDRFGGQVTLEGVEEEGHRFAANLEGDLRPLLPQEQRAFLGDNQLLRTSGILETGGAIELDELTLETAAMSLDGEARIGAEGWPERLRLSGRIASEDGSPVRLAFAQDETLLEQATLSLFFDASVGDEFTLELALQGLDRPEMSLQSAQLSGAGVIAKNETSSVPGAVRGQLNLDMTGLAFSDASLAEATGDAMTGALQFDWQQGSPLEITGIDLTGAGIGVQGDVVLSGLTEGADPAIEPDLQIRAEDLARFSGLAGRELGGDADVRVSGRAEPVSGRFDITVAGNATDLAAGIPQVDGLLAGNLTLDATAARTEQGTFLRNLDLDGPGIVVTADAQLQTGASTGQFDLTLPDLSLVDPAMSGAATLTGTLDEGEDAYALDLVASGPGNTQFDGVVTAGKGEDGGVVSVGFTGDASAADLSAFAAIADRPLDGAASFQGTGSYTLENGYFDADGSLQTRDVEIGIDPVDGLLQGTTDAEVNVTRDADGITIRRAEVDGPGLEMTASGTLLDAGSSASFDITLPDLTRLRAEGLSGRATLRGTLEESAEAYLLNLAATGPAQTQIDGNVTATKAEDGGIADVSFDGTAAGGDLSAFADLAGRELDGSFSFDGEGAYALESGYFDADGTLETNDLAIGIQQVDGLLRGTTRTEIDVSRDAEGITIRRADVDGPGIQLTANGNLVGDGSTATFNLTLPDLSPVAPGMSGSVSVSGNLQESAEAYRLDFTARGPGQTLAGGIVTASKTDEGQIGTVGFDGTASVGSLAAYAPLTGQTLRGSVSFDGAGSYTLATGAFSADGTLNTRDLATGIEIADRLAGGSGSAVVSARRDDDGNITVEELDVTTSQITATMNGTLSQSGDSALSYDVALNNLGVIVPQLPGRATASGTLGGSGNGPWQVDTRINAPGGTQATVSGTLAQSFDSANLSIAGNAPLALANQIAEPNLLSGMAQLNLRLNGPLAPSSLAGTVTVNGAEVVLPGPGLSLNGININANLGGGQVRLDVTGQLATGGRLETSGTIGLNAPYSADLTVQMRELLLEDRRLYQATAGGRVTVQGPLLTGPTIGGRIDIEQAELRIPETGLGPGSRGFTLTHLSEPAPVRQTRARAGLIETGSSRGGPAYTLPLDLEIRAPSRIFVRGRGLDAELGGSLRITGTSQDIVPVGRFDLIRGRLDILGQRLTLDTAILRLTGDFVPTIEVEATAERDGTVVTVSIEGEATEPEVTFSSNPSRPEEEVLALLLFGRDVTELSALQALRIAAAVNTLAGQGGEGIVGNLRRGFGLDDFDVTTDDEGNAGLRLGKYISDDLYTDVEVDSGGETSINLNYQINRNVKARASADTGGDSGLGIYFEKDY</sequence>
<keyword evidence="2" id="KW-0812">Transmembrane</keyword>
<dbReference type="eggNOG" id="COG2911">
    <property type="taxonomic scope" value="Bacteria"/>
</dbReference>
<protein>
    <recommendedName>
        <fullName evidence="5">Translocation and assembly module TamB C-terminal domain-containing protein</fullName>
    </recommendedName>
</protein>
<proteinExistence type="predicted"/>
<accession>Q0FS50</accession>
<evidence type="ECO:0000256" key="3">
    <source>
        <dbReference type="ARBA" id="ARBA00022989"/>
    </source>
</evidence>
<evidence type="ECO:0000256" key="1">
    <source>
        <dbReference type="ARBA" id="ARBA00004167"/>
    </source>
</evidence>
<dbReference type="PANTHER" id="PTHR36985:SF1">
    <property type="entry name" value="TRANSLOCATION AND ASSEMBLY MODULE SUBUNIT TAMB"/>
    <property type="match status" value="1"/>
</dbReference>
<evidence type="ECO:0000313" key="7">
    <source>
        <dbReference type="Proteomes" id="UP000006230"/>
    </source>
</evidence>
<dbReference type="InterPro" id="IPR007452">
    <property type="entry name" value="TamB_C"/>
</dbReference>
<organism evidence="6 7">
    <name type="scientific">Salipiger bermudensis (strain DSM 26914 / JCM 13377 / KCTC 12554 / HTCC2601)</name>
    <name type="common">Pelagibaca bermudensis</name>
    <dbReference type="NCBI Taxonomy" id="314265"/>
    <lineage>
        <taxon>Bacteria</taxon>
        <taxon>Pseudomonadati</taxon>
        <taxon>Pseudomonadota</taxon>
        <taxon>Alphaproteobacteria</taxon>
        <taxon>Rhodobacterales</taxon>
        <taxon>Roseobacteraceae</taxon>
        <taxon>Salipiger</taxon>
    </lineage>
</organism>
<comment type="subcellular location">
    <subcellularLocation>
        <location evidence="1">Membrane</location>
        <topology evidence="1">Single-pass membrane protein</topology>
    </subcellularLocation>
</comment>
<keyword evidence="7" id="KW-1185">Reference proteome</keyword>
<keyword evidence="3" id="KW-1133">Transmembrane helix</keyword>
<dbReference type="STRING" id="314265.R2601_17284"/>
<dbReference type="EMBL" id="AATQ01000010">
    <property type="protein sequence ID" value="EAU46909.1"/>
    <property type="molecule type" value="Genomic_DNA"/>
</dbReference>
<dbReference type="HOGENOM" id="CLU_002202_0_0_5"/>
<dbReference type="PANTHER" id="PTHR36985">
    <property type="entry name" value="TRANSLOCATION AND ASSEMBLY MODULE SUBUNIT TAMB"/>
    <property type="match status" value="1"/>
</dbReference>
<name>Q0FS50_SALBH</name>
<keyword evidence="4" id="KW-0472">Membrane</keyword>
<dbReference type="GO" id="GO:0005886">
    <property type="term" value="C:plasma membrane"/>
    <property type="evidence" value="ECO:0007669"/>
    <property type="project" value="InterPro"/>
</dbReference>
<dbReference type="GO" id="GO:0097347">
    <property type="term" value="C:TAM protein secretion complex"/>
    <property type="evidence" value="ECO:0007669"/>
    <property type="project" value="TreeGrafter"/>
</dbReference>
<evidence type="ECO:0000256" key="4">
    <source>
        <dbReference type="ARBA" id="ARBA00023136"/>
    </source>
</evidence>
<reference evidence="6 7" key="1">
    <citation type="journal article" date="2010" name="J. Bacteriol.">
        <title>Genome sequences of Pelagibaca bermudensis HTCC2601T and Maritimibacter alkaliphilus HTCC2654T, the type strains of two marine Roseobacter genera.</title>
        <authorList>
            <person name="Thrash J.C."/>
            <person name="Cho J.C."/>
            <person name="Ferriera S."/>
            <person name="Johnson J."/>
            <person name="Vergin K.L."/>
            <person name="Giovannoni S.J."/>
        </authorList>
    </citation>
    <scope>NUCLEOTIDE SEQUENCE [LARGE SCALE GENOMIC DNA]</scope>
    <source>
        <strain evidence="7">DSM 26914 / JCM 13377 / KCTC 12554 / HTCC2601</strain>
    </source>
</reference>
<evidence type="ECO:0000313" key="6">
    <source>
        <dbReference type="EMBL" id="EAU46909.1"/>
    </source>
</evidence>
<dbReference type="Proteomes" id="UP000006230">
    <property type="component" value="Unassembled WGS sequence"/>
</dbReference>
<dbReference type="GO" id="GO:0009306">
    <property type="term" value="P:protein secretion"/>
    <property type="evidence" value="ECO:0007669"/>
    <property type="project" value="InterPro"/>
</dbReference>
<gene>
    <name evidence="6" type="ORF">R2601_17284</name>
</gene>
<evidence type="ECO:0000256" key="2">
    <source>
        <dbReference type="ARBA" id="ARBA00022692"/>
    </source>
</evidence>
<comment type="caution">
    <text evidence="6">The sequence shown here is derived from an EMBL/GenBank/DDBJ whole genome shotgun (WGS) entry which is preliminary data.</text>
</comment>
<dbReference type="Pfam" id="PF04357">
    <property type="entry name" value="TamB"/>
    <property type="match status" value="1"/>
</dbReference>
<feature type="domain" description="Translocation and assembly module TamB C-terminal" evidence="5">
    <location>
        <begin position="1230"/>
        <end position="1579"/>
    </location>
</feature>